<name>A0A6J5MPQ2_9CAUD</name>
<proteinExistence type="predicted"/>
<reference evidence="1" key="1">
    <citation type="submission" date="2020-04" db="EMBL/GenBank/DDBJ databases">
        <authorList>
            <person name="Chiriac C."/>
            <person name="Salcher M."/>
            <person name="Ghai R."/>
            <person name="Kavagutti S V."/>
        </authorList>
    </citation>
    <scope>NUCLEOTIDE SEQUENCE</scope>
</reference>
<organism evidence="1">
    <name type="scientific">uncultured Caudovirales phage</name>
    <dbReference type="NCBI Taxonomy" id="2100421"/>
    <lineage>
        <taxon>Viruses</taxon>
        <taxon>Duplodnaviria</taxon>
        <taxon>Heunggongvirae</taxon>
        <taxon>Uroviricota</taxon>
        <taxon>Caudoviricetes</taxon>
        <taxon>Peduoviridae</taxon>
        <taxon>Maltschvirus</taxon>
        <taxon>Maltschvirus maltsch</taxon>
    </lineage>
</organism>
<sequence length="170" mass="20077">MKQLEKISKNHKKWVSIAKSFGAGELSEDVVQDMYLKIYTNKSNKDISDAYIWLTLRSVYIDKVRIDNRMQKVNLEDVKGLISEQIDELEFQSFTKINTKIEAVKYKTHYSDVIILNNYFEKGLSMRKIAAKYNIAPSTVFRSIKKTKEKIRLEIGEDFEDYLNKEYERI</sequence>
<dbReference type="SUPFAM" id="SSF88659">
    <property type="entry name" value="Sigma3 and sigma4 domains of RNA polymerase sigma factors"/>
    <property type="match status" value="1"/>
</dbReference>
<accession>A0A6J5MPQ2</accession>
<evidence type="ECO:0000313" key="1">
    <source>
        <dbReference type="EMBL" id="CAB4148764.1"/>
    </source>
</evidence>
<dbReference type="EMBL" id="LR796502">
    <property type="protein sequence ID" value="CAB4148764.1"/>
    <property type="molecule type" value="Genomic_DNA"/>
</dbReference>
<dbReference type="Gene3D" id="1.10.10.60">
    <property type="entry name" value="Homeodomain-like"/>
    <property type="match status" value="1"/>
</dbReference>
<dbReference type="InterPro" id="IPR013324">
    <property type="entry name" value="RNA_pol_sigma_r3/r4-like"/>
</dbReference>
<protein>
    <submittedName>
        <fullName evidence="1">Sigma70-ECF, RNA polymerase sigma factor, sigma-70 family</fullName>
    </submittedName>
</protein>
<gene>
    <name evidence="1" type="ORF">UFOVP523_23</name>
</gene>